<evidence type="ECO:0000313" key="2">
    <source>
        <dbReference type="Proteomes" id="UP001157733"/>
    </source>
</evidence>
<evidence type="ECO:0000313" key="1">
    <source>
        <dbReference type="EMBL" id="CAI2718471.1"/>
    </source>
</evidence>
<protein>
    <recommendedName>
        <fullName evidence="3">LPS export ABC transporter periplasmic protein LptC</fullName>
    </recommendedName>
</protein>
<accession>A0ABM9HEJ7</accession>
<evidence type="ECO:0008006" key="3">
    <source>
        <dbReference type="Google" id="ProtNLM"/>
    </source>
</evidence>
<dbReference type="EMBL" id="OX336137">
    <property type="protein sequence ID" value="CAI2718471.1"/>
    <property type="molecule type" value="Genomic_DNA"/>
</dbReference>
<name>A0ABM9HEJ7_9BACT</name>
<dbReference type="RefSeq" id="WP_282011367.1">
    <property type="nucleotide sequence ID" value="NZ_OX336137.1"/>
</dbReference>
<gene>
    <name evidence="1" type="ORF">NSPWAT_1612</name>
</gene>
<dbReference type="Gene3D" id="2.60.450.10">
    <property type="entry name" value="Lipopolysaccharide (LPS) transport protein A like domain"/>
    <property type="match status" value="1"/>
</dbReference>
<dbReference type="InterPro" id="IPR026265">
    <property type="entry name" value="LptC"/>
</dbReference>
<organism evidence="1 2">
    <name type="scientific">Nitrospina watsonii</name>
    <dbReference type="NCBI Taxonomy" id="1323948"/>
    <lineage>
        <taxon>Bacteria</taxon>
        <taxon>Pseudomonadati</taxon>
        <taxon>Nitrospinota/Tectimicrobiota group</taxon>
        <taxon>Nitrospinota</taxon>
        <taxon>Nitrospinia</taxon>
        <taxon>Nitrospinales</taxon>
        <taxon>Nitrospinaceae</taxon>
        <taxon>Nitrospina</taxon>
    </lineage>
</organism>
<reference evidence="1 2" key="1">
    <citation type="submission" date="2022-09" db="EMBL/GenBank/DDBJ databases">
        <authorList>
            <person name="Kop L."/>
        </authorList>
    </citation>
    <scope>NUCLEOTIDE SEQUENCE [LARGE SCALE GENOMIC DNA]</scope>
    <source>
        <strain evidence="1 2">347</strain>
    </source>
</reference>
<keyword evidence="2" id="KW-1185">Reference proteome</keyword>
<dbReference type="Pfam" id="PF06835">
    <property type="entry name" value="LptC"/>
    <property type="match status" value="1"/>
</dbReference>
<dbReference type="InterPro" id="IPR010664">
    <property type="entry name" value="LipoPS_assembly_LptC-rel"/>
</dbReference>
<dbReference type="Proteomes" id="UP001157733">
    <property type="component" value="Chromosome"/>
</dbReference>
<dbReference type="NCBIfam" id="TIGR04409">
    <property type="entry name" value="LptC_YrbK"/>
    <property type="match status" value="1"/>
</dbReference>
<sequence length="148" mass="16753">MNNKIRKLLFVSILGLVLAFGANYYSSLENSPLPTVTLEKTENGVDVQIQNFKVENDLNGRKDWILKAKKATINNEQQVVKLNDVNVTYFLDAGHVSHISAEKGRMDQETNDIYLEGDVRFTAEIDDFIQDYMDRKRTPKNPTAANGS</sequence>
<proteinExistence type="predicted"/>